<dbReference type="Gene3D" id="1.10.3720.10">
    <property type="entry name" value="MetI-like"/>
    <property type="match status" value="1"/>
</dbReference>
<evidence type="ECO:0000256" key="6">
    <source>
        <dbReference type="ARBA" id="ARBA00023136"/>
    </source>
</evidence>
<gene>
    <name evidence="9" type="ORF">GCM10025751_22110</name>
</gene>
<evidence type="ECO:0000256" key="2">
    <source>
        <dbReference type="ARBA" id="ARBA00022448"/>
    </source>
</evidence>
<keyword evidence="3" id="KW-1003">Cell membrane</keyword>
<dbReference type="Pfam" id="PF19300">
    <property type="entry name" value="BPD_transp_1_N"/>
    <property type="match status" value="1"/>
</dbReference>
<feature type="transmembrane region" description="Helical" evidence="7">
    <location>
        <begin position="237"/>
        <end position="263"/>
    </location>
</feature>
<proteinExistence type="inferred from homology"/>
<comment type="subcellular location">
    <subcellularLocation>
        <location evidence="1 7">Cell membrane</location>
        <topology evidence="1 7">Multi-pass membrane protein</topology>
    </subcellularLocation>
</comment>
<dbReference type="GO" id="GO:0005886">
    <property type="term" value="C:plasma membrane"/>
    <property type="evidence" value="ECO:0007669"/>
    <property type="project" value="UniProtKB-SubCell"/>
</dbReference>
<organism evidence="9 10">
    <name type="scientific">Haladaptatus pallidirubidus</name>
    <dbReference type="NCBI Taxonomy" id="1008152"/>
    <lineage>
        <taxon>Archaea</taxon>
        <taxon>Methanobacteriati</taxon>
        <taxon>Methanobacteriota</taxon>
        <taxon>Stenosarchaea group</taxon>
        <taxon>Halobacteria</taxon>
        <taxon>Halobacteriales</taxon>
        <taxon>Haladaptataceae</taxon>
        <taxon>Haladaptatus</taxon>
    </lineage>
</organism>
<name>A0AAV3UHA1_9EURY</name>
<evidence type="ECO:0000313" key="10">
    <source>
        <dbReference type="Proteomes" id="UP001501729"/>
    </source>
</evidence>
<sequence>MGMQRYLAKRIIHAFVVIYIVATVVFVAVRSIPGDPARLMLGGDADPQALTAVRQELGLNQPMYIQYVRWLSELVQGDFGESIHTQQSVITMLIDVAEPTLSIALLGMVIAICIAVPAGIISAIHRYSPQDYLATLVSFFGISMPGFWIGILLILGIGTRFEAIPSFGYVPLSDGIVPWFKHILLPAIAVGLPYGGILMRMTRSSMLEVLNEDYMRTARAKGLSPRLVLFKHGFQNALMPVVTIAGILLAVVLGGVVAVEIVFGIQGLGRLLISSINRRDFPVVQGTVIIISFVFVFMNLIVDMLYTVINPKIKYGGSEQ</sequence>
<dbReference type="Proteomes" id="UP001501729">
    <property type="component" value="Unassembled WGS sequence"/>
</dbReference>
<keyword evidence="4 7" id="KW-0812">Transmembrane</keyword>
<feature type="transmembrane region" description="Helical" evidence="7">
    <location>
        <begin position="283"/>
        <end position="306"/>
    </location>
</feature>
<accession>A0AAV3UHA1</accession>
<feature type="transmembrane region" description="Helical" evidence="7">
    <location>
        <begin position="101"/>
        <end position="124"/>
    </location>
</feature>
<keyword evidence="6 7" id="KW-0472">Membrane</keyword>
<evidence type="ECO:0000256" key="5">
    <source>
        <dbReference type="ARBA" id="ARBA00022989"/>
    </source>
</evidence>
<evidence type="ECO:0000256" key="3">
    <source>
        <dbReference type="ARBA" id="ARBA00022475"/>
    </source>
</evidence>
<protein>
    <submittedName>
        <fullName evidence="9">ABC transporter permease</fullName>
    </submittedName>
</protein>
<evidence type="ECO:0000256" key="4">
    <source>
        <dbReference type="ARBA" id="ARBA00022692"/>
    </source>
</evidence>
<evidence type="ECO:0000259" key="8">
    <source>
        <dbReference type="PROSITE" id="PS50928"/>
    </source>
</evidence>
<dbReference type="InterPro" id="IPR035906">
    <property type="entry name" value="MetI-like_sf"/>
</dbReference>
<keyword evidence="10" id="KW-1185">Reference proteome</keyword>
<dbReference type="InterPro" id="IPR045621">
    <property type="entry name" value="BPD_transp_1_N"/>
</dbReference>
<evidence type="ECO:0000256" key="7">
    <source>
        <dbReference type="RuleBase" id="RU363032"/>
    </source>
</evidence>
<comment type="caution">
    <text evidence="9">The sequence shown here is derived from an EMBL/GenBank/DDBJ whole genome shotgun (WGS) entry which is preliminary data.</text>
</comment>
<comment type="similarity">
    <text evidence="7">Belongs to the binding-protein-dependent transport system permease family.</text>
</comment>
<dbReference type="EMBL" id="BAABKX010000004">
    <property type="protein sequence ID" value="GAA5049370.1"/>
    <property type="molecule type" value="Genomic_DNA"/>
</dbReference>
<dbReference type="PROSITE" id="PS50928">
    <property type="entry name" value="ABC_TM1"/>
    <property type="match status" value="1"/>
</dbReference>
<dbReference type="PANTHER" id="PTHR43163">
    <property type="entry name" value="DIPEPTIDE TRANSPORT SYSTEM PERMEASE PROTEIN DPPB-RELATED"/>
    <property type="match status" value="1"/>
</dbReference>
<evidence type="ECO:0000313" key="9">
    <source>
        <dbReference type="EMBL" id="GAA5049370.1"/>
    </source>
</evidence>
<dbReference type="CDD" id="cd06261">
    <property type="entry name" value="TM_PBP2"/>
    <property type="match status" value="1"/>
</dbReference>
<keyword evidence="2 7" id="KW-0813">Transport</keyword>
<dbReference type="AlphaFoldDB" id="A0AAV3UHA1"/>
<dbReference type="InterPro" id="IPR000515">
    <property type="entry name" value="MetI-like"/>
</dbReference>
<dbReference type="PANTHER" id="PTHR43163:SF6">
    <property type="entry name" value="DIPEPTIDE TRANSPORT SYSTEM PERMEASE PROTEIN DPPB-RELATED"/>
    <property type="match status" value="1"/>
</dbReference>
<dbReference type="Pfam" id="PF00528">
    <property type="entry name" value="BPD_transp_1"/>
    <property type="match status" value="1"/>
</dbReference>
<reference evidence="9 10" key="1">
    <citation type="journal article" date="2019" name="Int. J. Syst. Evol. Microbiol.">
        <title>The Global Catalogue of Microorganisms (GCM) 10K type strain sequencing project: providing services to taxonomists for standard genome sequencing and annotation.</title>
        <authorList>
            <consortium name="The Broad Institute Genomics Platform"/>
            <consortium name="The Broad Institute Genome Sequencing Center for Infectious Disease"/>
            <person name="Wu L."/>
            <person name="Ma J."/>
        </authorList>
    </citation>
    <scope>NUCLEOTIDE SEQUENCE [LARGE SCALE GENOMIC DNA]</scope>
    <source>
        <strain evidence="9 10">JCM 17504</strain>
    </source>
</reference>
<feature type="transmembrane region" description="Helical" evidence="7">
    <location>
        <begin position="12"/>
        <end position="32"/>
    </location>
</feature>
<feature type="transmembrane region" description="Helical" evidence="7">
    <location>
        <begin position="136"/>
        <end position="159"/>
    </location>
</feature>
<keyword evidence="5 7" id="KW-1133">Transmembrane helix</keyword>
<feature type="transmembrane region" description="Helical" evidence="7">
    <location>
        <begin position="179"/>
        <end position="198"/>
    </location>
</feature>
<dbReference type="SUPFAM" id="SSF161098">
    <property type="entry name" value="MetI-like"/>
    <property type="match status" value="1"/>
</dbReference>
<feature type="domain" description="ABC transmembrane type-1" evidence="8">
    <location>
        <begin position="97"/>
        <end position="306"/>
    </location>
</feature>
<evidence type="ECO:0000256" key="1">
    <source>
        <dbReference type="ARBA" id="ARBA00004651"/>
    </source>
</evidence>
<dbReference type="GO" id="GO:0071916">
    <property type="term" value="F:dipeptide transmembrane transporter activity"/>
    <property type="evidence" value="ECO:0007669"/>
    <property type="project" value="TreeGrafter"/>
</dbReference>